<accession>A0A972GTE0</accession>
<organism evidence="10 11">
    <name type="scientific">Paenibacillus foliorum</name>
    <dbReference type="NCBI Taxonomy" id="2654974"/>
    <lineage>
        <taxon>Bacteria</taxon>
        <taxon>Bacillati</taxon>
        <taxon>Bacillota</taxon>
        <taxon>Bacilli</taxon>
        <taxon>Bacillales</taxon>
        <taxon>Paenibacillaceae</taxon>
        <taxon>Paenibacillus</taxon>
    </lineage>
</organism>
<dbReference type="Pfam" id="PF25198">
    <property type="entry name" value="Spore_GerAC_N"/>
    <property type="match status" value="1"/>
</dbReference>
<evidence type="ECO:0000256" key="4">
    <source>
        <dbReference type="ARBA" id="ARBA00022729"/>
    </source>
</evidence>
<proteinExistence type="inferred from homology"/>
<keyword evidence="11" id="KW-1185">Reference proteome</keyword>
<evidence type="ECO:0000256" key="2">
    <source>
        <dbReference type="ARBA" id="ARBA00007886"/>
    </source>
</evidence>
<evidence type="ECO:0000259" key="9">
    <source>
        <dbReference type="Pfam" id="PF25198"/>
    </source>
</evidence>
<dbReference type="Gene3D" id="3.30.300.210">
    <property type="entry name" value="Nutrient germinant receptor protein C, domain 3"/>
    <property type="match status" value="1"/>
</dbReference>
<evidence type="ECO:0000256" key="5">
    <source>
        <dbReference type="ARBA" id="ARBA00023136"/>
    </source>
</evidence>
<protein>
    <submittedName>
        <fullName evidence="10">Ger(X)C family spore germination protein</fullName>
    </submittedName>
</protein>
<keyword evidence="7" id="KW-0449">Lipoprotein</keyword>
<keyword evidence="6" id="KW-0564">Palmitate</keyword>
<reference evidence="10" key="1">
    <citation type="submission" date="2019-10" db="EMBL/GenBank/DDBJ databases">
        <title>Description of Paenibacillus glebae sp. nov.</title>
        <authorList>
            <person name="Carlier A."/>
            <person name="Qi S."/>
        </authorList>
    </citation>
    <scope>NUCLEOTIDE SEQUENCE</scope>
    <source>
        <strain evidence="10">LMG 31456</strain>
    </source>
</reference>
<dbReference type="Proteomes" id="UP000641588">
    <property type="component" value="Unassembled WGS sequence"/>
</dbReference>
<evidence type="ECO:0000256" key="7">
    <source>
        <dbReference type="ARBA" id="ARBA00023288"/>
    </source>
</evidence>
<dbReference type="PANTHER" id="PTHR35789">
    <property type="entry name" value="SPORE GERMINATION PROTEIN B3"/>
    <property type="match status" value="1"/>
</dbReference>
<dbReference type="InterPro" id="IPR046953">
    <property type="entry name" value="Spore_GerAC-like_C"/>
</dbReference>
<keyword evidence="5" id="KW-0472">Membrane</keyword>
<sequence length="398" mass="44448">MLLILITSMLILSGCWNRRELNELSIAVGIGLDKVGPKYRLSIQVVDTGAVASKKGGGGGAPVTLYNTEADSIYEAVRRMTTLSARRIYPSHLRILIIGEELARDGIAQALDLLSRDWELRSDFYMTVAKGDRAENILKVLTPIEQIPASKLFNSLKTSERLWAPTKAVHLDDFINDFLSDGHQPVLSGIRILGDADKGSNKESLNSVVPEARLQYANLAVFKEDRLIGWLNEVESKGYNYITDNVKSTVGPIPCPESGDGIINMEILNSSTKIKGSVRNGKPEIDITVKNLENIGEVGCNYDISKDKQIQKLQELAAETSIQIMDTSIRKVQKTYKSDIFGFGDAIHRADKEYWKKNKDQWGQIFPTVEVNYHVEVRIREMGTTNNSFLQAKKREES</sequence>
<feature type="domain" description="Spore germination GerAC-like C-terminal" evidence="8">
    <location>
        <begin position="218"/>
        <end position="383"/>
    </location>
</feature>
<dbReference type="EMBL" id="WHOD01000050">
    <property type="protein sequence ID" value="NOU93843.1"/>
    <property type="molecule type" value="Genomic_DNA"/>
</dbReference>
<evidence type="ECO:0000256" key="3">
    <source>
        <dbReference type="ARBA" id="ARBA00022544"/>
    </source>
</evidence>
<evidence type="ECO:0000256" key="6">
    <source>
        <dbReference type="ARBA" id="ARBA00023139"/>
    </source>
</evidence>
<evidence type="ECO:0000313" key="10">
    <source>
        <dbReference type="EMBL" id="NOU93843.1"/>
    </source>
</evidence>
<dbReference type="Pfam" id="PF05504">
    <property type="entry name" value="Spore_GerAC"/>
    <property type="match status" value="1"/>
</dbReference>
<dbReference type="AlphaFoldDB" id="A0A972GTE0"/>
<dbReference type="GO" id="GO:0016020">
    <property type="term" value="C:membrane"/>
    <property type="evidence" value="ECO:0007669"/>
    <property type="project" value="UniProtKB-SubCell"/>
</dbReference>
<keyword evidence="4" id="KW-0732">Signal</keyword>
<dbReference type="GO" id="GO:0009847">
    <property type="term" value="P:spore germination"/>
    <property type="evidence" value="ECO:0007669"/>
    <property type="project" value="InterPro"/>
</dbReference>
<gene>
    <name evidence="10" type="ORF">GC093_11490</name>
</gene>
<comment type="caution">
    <text evidence="10">The sequence shown here is derived from an EMBL/GenBank/DDBJ whole genome shotgun (WGS) entry which is preliminary data.</text>
</comment>
<name>A0A972GTE0_9BACL</name>
<dbReference type="InterPro" id="IPR057336">
    <property type="entry name" value="GerAC_N"/>
</dbReference>
<evidence type="ECO:0000259" key="8">
    <source>
        <dbReference type="Pfam" id="PF05504"/>
    </source>
</evidence>
<comment type="subcellular location">
    <subcellularLocation>
        <location evidence="1">Membrane</location>
        <topology evidence="1">Lipid-anchor</topology>
    </subcellularLocation>
</comment>
<evidence type="ECO:0000313" key="11">
    <source>
        <dbReference type="Proteomes" id="UP000641588"/>
    </source>
</evidence>
<keyword evidence="3" id="KW-0309">Germination</keyword>
<dbReference type="InterPro" id="IPR038501">
    <property type="entry name" value="Spore_GerAC_C_sf"/>
</dbReference>
<comment type="similarity">
    <text evidence="2">Belongs to the GerABKC lipoprotein family.</text>
</comment>
<dbReference type="InterPro" id="IPR008844">
    <property type="entry name" value="Spore_GerAC-like"/>
</dbReference>
<dbReference type="PANTHER" id="PTHR35789:SF1">
    <property type="entry name" value="SPORE GERMINATION PROTEIN B3"/>
    <property type="match status" value="1"/>
</dbReference>
<feature type="domain" description="Spore germination protein N-terminal" evidence="9">
    <location>
        <begin position="17"/>
        <end position="191"/>
    </location>
</feature>
<dbReference type="NCBIfam" id="TIGR02887">
    <property type="entry name" value="spore_ger_x_C"/>
    <property type="match status" value="1"/>
</dbReference>
<dbReference type="RefSeq" id="WP_246314050.1">
    <property type="nucleotide sequence ID" value="NZ_WHOD01000050.1"/>
</dbReference>
<evidence type="ECO:0000256" key="1">
    <source>
        <dbReference type="ARBA" id="ARBA00004635"/>
    </source>
</evidence>